<dbReference type="Proteomes" id="UP000298138">
    <property type="component" value="Unassembled WGS sequence"/>
</dbReference>
<feature type="region of interest" description="Disordered" evidence="1">
    <location>
        <begin position="214"/>
        <end position="420"/>
    </location>
</feature>
<gene>
    <name evidence="2" type="ORF">EX30DRAFT_398337</name>
</gene>
<dbReference type="Gene3D" id="1.20.5.370">
    <property type="match status" value="1"/>
</dbReference>
<organism evidence="2 3">
    <name type="scientific">Ascodesmis nigricans</name>
    <dbReference type="NCBI Taxonomy" id="341454"/>
    <lineage>
        <taxon>Eukaryota</taxon>
        <taxon>Fungi</taxon>
        <taxon>Dikarya</taxon>
        <taxon>Ascomycota</taxon>
        <taxon>Pezizomycotina</taxon>
        <taxon>Pezizomycetes</taxon>
        <taxon>Pezizales</taxon>
        <taxon>Ascodesmidaceae</taxon>
        <taxon>Ascodesmis</taxon>
    </lineage>
</organism>
<protein>
    <submittedName>
        <fullName evidence="2">Uncharacterized protein</fullName>
    </submittedName>
</protein>
<dbReference type="InParanoid" id="A0A4S2MRK3"/>
<feature type="compositionally biased region" description="Basic and acidic residues" evidence="1">
    <location>
        <begin position="379"/>
        <end position="392"/>
    </location>
</feature>
<sequence length="420" mass="45757">MTISPTLHRIPITSPTSSSTIDSFLLLHCTPMDPSEPLNLTLRATEGTTPFFAKIRRSKLATYRHRNYGGTELELENVFMRVLLRQKVEGGGVGLHGVELGASVSDEAAFITIRQRIGGILKGIADIKIPAKMDEEMDPFEWAAGSCLELDTALADLKSANEQVAAQQAEVEKMKSLFEDLEALKKEHEETMLIKFRDLLNSKKEKIRELQKVLEEAQSNTTQVSVDRSKTEESPSPEPAPRRKAGTTKKSTPAATTRATRGAATTRKRKPAAPPPEETDSEDEFAANSPPPPRRGATRGRGARGAPGGATTTTRTTRTKSPEPSPVVKQEEADDDDRTASETDDLADDAQVSDAGQRESEDEIPPPRKPAAFFQGRKPAKEEGADEKKAEPEPMEWDPSTMTAGAGGWDAGNETEDDEL</sequence>
<dbReference type="PANTHER" id="PTHR42067">
    <property type="entry name" value="YALI0C15378P"/>
    <property type="match status" value="1"/>
</dbReference>
<feature type="compositionally biased region" description="Low complexity" evidence="1">
    <location>
        <begin position="248"/>
        <end position="265"/>
    </location>
</feature>
<feature type="compositionally biased region" description="Acidic residues" evidence="1">
    <location>
        <begin position="332"/>
        <end position="348"/>
    </location>
</feature>
<dbReference type="OrthoDB" id="8064436at2759"/>
<keyword evidence="3" id="KW-1185">Reference proteome</keyword>
<dbReference type="STRING" id="341454.A0A4S2MRK3"/>
<dbReference type="EMBL" id="ML220149">
    <property type="protein sequence ID" value="TGZ77788.1"/>
    <property type="molecule type" value="Genomic_DNA"/>
</dbReference>
<dbReference type="PANTHER" id="PTHR42067:SF1">
    <property type="entry name" value="MITOTIC APPARATUS PROTEIN P62"/>
    <property type="match status" value="1"/>
</dbReference>
<dbReference type="SUPFAM" id="SSF58022">
    <property type="entry name" value="XRCC4, C-terminal oligomerization domain"/>
    <property type="match status" value="1"/>
</dbReference>
<name>A0A4S2MRK3_9PEZI</name>
<evidence type="ECO:0000313" key="2">
    <source>
        <dbReference type="EMBL" id="TGZ77788.1"/>
    </source>
</evidence>
<proteinExistence type="predicted"/>
<dbReference type="AlphaFoldDB" id="A0A4S2MRK3"/>
<evidence type="ECO:0000313" key="3">
    <source>
        <dbReference type="Proteomes" id="UP000298138"/>
    </source>
</evidence>
<accession>A0A4S2MRK3</accession>
<dbReference type="InterPro" id="IPR014751">
    <property type="entry name" value="XRCC4-like_C"/>
</dbReference>
<evidence type="ECO:0000256" key="1">
    <source>
        <dbReference type="SAM" id="MobiDB-lite"/>
    </source>
</evidence>
<reference evidence="2 3" key="1">
    <citation type="submission" date="2019-04" db="EMBL/GenBank/DDBJ databases">
        <title>Comparative genomics and transcriptomics to analyze fruiting body development in filamentous ascomycetes.</title>
        <authorList>
            <consortium name="DOE Joint Genome Institute"/>
            <person name="Lutkenhaus R."/>
            <person name="Traeger S."/>
            <person name="Breuer J."/>
            <person name="Kuo A."/>
            <person name="Lipzen A."/>
            <person name="Pangilinan J."/>
            <person name="Dilworth D."/>
            <person name="Sandor L."/>
            <person name="Poggeler S."/>
            <person name="Barry K."/>
            <person name="Grigoriev I.V."/>
            <person name="Nowrousian M."/>
        </authorList>
    </citation>
    <scope>NUCLEOTIDE SEQUENCE [LARGE SCALE GENOMIC DNA]</scope>
    <source>
        <strain evidence="2 3">CBS 389.68</strain>
    </source>
</reference>
<feature type="compositionally biased region" description="Polar residues" evidence="1">
    <location>
        <begin position="217"/>
        <end position="226"/>
    </location>
</feature>